<dbReference type="OMA" id="SYVQNAC"/>
<dbReference type="ExpressionAtlas" id="A0A384KS64">
    <property type="expression patterns" value="baseline and differential"/>
</dbReference>
<dbReference type="GeneID" id="825457"/>
<name>A0A384KS64_ARATH</name>
<dbReference type="DNASU" id="825457"/>
<dbReference type="InterPro" id="IPR035513">
    <property type="entry name" value="Invertase/methylesterase_inhib"/>
</dbReference>
<keyword evidence="4 7" id="KW-0732">Signal</keyword>
<sequence length="194" mass="21459">MKTPMSSSITFALVFFLLSLNPTSSLPSKRESYVQNACSVTRYQDLCAKTLLPFASVAKNSPSKWARAGVSVAITDNKDVLRHLLKTRLSTIGKRDRIALSDCRELLQDSLDSLHKSLAVLRTLRASEFQQQMSDLATWLSSSLTDKDTCLDGFEKTSTRSSSTVRMIRKRVTTSMYLSSNSLALLNKLAANGL</sequence>
<comment type="caution">
    <text evidence="10">The sequence shown here is derived from an EMBL/GenBank/DDBJ whole genome shotgun (WGS) entry which is preliminary data.</text>
</comment>
<dbReference type="CDD" id="cd15798">
    <property type="entry name" value="PMEI-like_3"/>
    <property type="match status" value="1"/>
</dbReference>
<dbReference type="Araport" id="AT3G62820"/>
<protein>
    <recommendedName>
        <fullName evidence="8">Pectinesterase inhibitor domain-containing protein</fullName>
    </recommendedName>
</protein>
<proteinExistence type="inferred from homology"/>
<feature type="domain" description="Pectinesterase inhibitor" evidence="8">
    <location>
        <begin position="29"/>
        <end position="185"/>
    </location>
</feature>
<dbReference type="Proteomes" id="UP000078284">
    <property type="component" value="Chromosome 3"/>
</dbReference>
<gene>
    <name evidence="9" type="ordered locus">At3g62820</name>
    <name evidence="10" type="ordered locus">AXX17_At3g57110</name>
</gene>
<feature type="signal peptide" evidence="7">
    <location>
        <begin position="1"/>
        <end position="25"/>
    </location>
</feature>
<dbReference type="SMART" id="SM00856">
    <property type="entry name" value="PMEI"/>
    <property type="match status" value="1"/>
</dbReference>
<evidence type="ECO:0000313" key="10">
    <source>
        <dbReference type="EMBL" id="OAP05265.1"/>
    </source>
</evidence>
<comment type="similarity">
    <text evidence="6">Belongs to the PMEI family.</text>
</comment>
<dbReference type="KEGG" id="ath:AT3G62820"/>
<evidence type="ECO:0000313" key="9">
    <source>
        <dbReference type="Araport" id="AT3G62820"/>
    </source>
</evidence>
<dbReference type="GO" id="GO:0004857">
    <property type="term" value="F:enzyme inhibitor activity"/>
    <property type="evidence" value="ECO:0007669"/>
    <property type="project" value="InterPro"/>
</dbReference>
<accession>A0A384KS64</accession>
<dbReference type="Pfam" id="PF04043">
    <property type="entry name" value="PMEI"/>
    <property type="match status" value="1"/>
</dbReference>
<feature type="chain" id="PRO_5016599605" description="Pectinesterase inhibitor domain-containing protein" evidence="7">
    <location>
        <begin position="26"/>
        <end position="194"/>
    </location>
</feature>
<keyword evidence="5" id="KW-1015">Disulfide bond</keyword>
<dbReference type="PANTHER" id="PTHR31080">
    <property type="entry name" value="PECTINESTERASE INHIBITOR-LIKE"/>
    <property type="match status" value="1"/>
</dbReference>
<dbReference type="NCBIfam" id="TIGR01614">
    <property type="entry name" value="PME_inhib"/>
    <property type="match status" value="1"/>
</dbReference>
<dbReference type="PANTHER" id="PTHR31080:SF158">
    <property type="entry name" value="PLANT INVERTASE_PECTIN METHYLESTERASE INHIBITOR SUPERFAMILY PROTEIN"/>
    <property type="match status" value="1"/>
</dbReference>
<dbReference type="InterPro" id="IPR051955">
    <property type="entry name" value="PME_Inhibitor"/>
</dbReference>
<keyword evidence="3" id="KW-0964">Secreted</keyword>
<evidence type="ECO:0000256" key="7">
    <source>
        <dbReference type="SAM" id="SignalP"/>
    </source>
</evidence>
<evidence type="ECO:0000256" key="5">
    <source>
        <dbReference type="ARBA" id="ARBA00023157"/>
    </source>
</evidence>
<evidence type="ECO:0000256" key="4">
    <source>
        <dbReference type="ARBA" id="ARBA00022729"/>
    </source>
</evidence>
<dbReference type="AlphaFoldDB" id="A0A384KS64"/>
<dbReference type="Gene3D" id="1.20.140.40">
    <property type="entry name" value="Invertase/pectin methylesterase inhibitor family protein"/>
    <property type="match status" value="1"/>
</dbReference>
<dbReference type="RefSeq" id="NP_191841.1">
    <property type="nucleotide sequence ID" value="NM_116147.3"/>
</dbReference>
<keyword evidence="2" id="KW-0052">Apoplast</keyword>
<dbReference type="SMR" id="A0A384KS64"/>
<evidence type="ECO:0000256" key="6">
    <source>
        <dbReference type="ARBA" id="ARBA00038471"/>
    </source>
</evidence>
<evidence type="ECO:0000256" key="1">
    <source>
        <dbReference type="ARBA" id="ARBA00004271"/>
    </source>
</evidence>
<organism evidence="10 11">
    <name type="scientific">Arabidopsis thaliana</name>
    <name type="common">Mouse-ear cress</name>
    <dbReference type="NCBI Taxonomy" id="3702"/>
    <lineage>
        <taxon>Eukaryota</taxon>
        <taxon>Viridiplantae</taxon>
        <taxon>Streptophyta</taxon>
        <taxon>Embryophyta</taxon>
        <taxon>Tracheophyta</taxon>
        <taxon>Spermatophyta</taxon>
        <taxon>Magnoliopsida</taxon>
        <taxon>eudicotyledons</taxon>
        <taxon>Gunneridae</taxon>
        <taxon>Pentapetalae</taxon>
        <taxon>rosids</taxon>
        <taxon>malvids</taxon>
        <taxon>Brassicales</taxon>
        <taxon>Brassicaceae</taxon>
        <taxon>Camelineae</taxon>
        <taxon>Arabidopsis</taxon>
    </lineage>
</organism>
<evidence type="ECO:0000256" key="2">
    <source>
        <dbReference type="ARBA" id="ARBA00022523"/>
    </source>
</evidence>
<dbReference type="EMBL" id="LUHQ01000003">
    <property type="protein sequence ID" value="OAP05265.1"/>
    <property type="molecule type" value="Genomic_DNA"/>
</dbReference>
<comment type="subcellular location">
    <subcellularLocation>
        <location evidence="1">Secreted</location>
        <location evidence="1">Extracellular space</location>
        <location evidence="1">Apoplast</location>
    </subcellularLocation>
</comment>
<dbReference type="SUPFAM" id="SSF101148">
    <property type="entry name" value="Plant invertase/pectin methylesterase inhibitor"/>
    <property type="match status" value="1"/>
</dbReference>
<dbReference type="InterPro" id="IPR006501">
    <property type="entry name" value="Pectinesterase_inhib_dom"/>
</dbReference>
<evidence type="ECO:0000313" key="11">
    <source>
        <dbReference type="Proteomes" id="UP000078284"/>
    </source>
</evidence>
<evidence type="ECO:0000256" key="3">
    <source>
        <dbReference type="ARBA" id="ARBA00022525"/>
    </source>
</evidence>
<dbReference type="FunFam" id="1.20.140.40:FF:000006">
    <property type="entry name" value="Pectinesterase inhibitor 3"/>
    <property type="match status" value="1"/>
</dbReference>
<evidence type="ECO:0000259" key="8">
    <source>
        <dbReference type="SMART" id="SM00856"/>
    </source>
</evidence>
<reference evidence="11" key="1">
    <citation type="journal article" date="2016" name="Proc. Natl. Acad. Sci. U.S.A.">
        <title>Chromosome-level assembly of Arabidopsis thaliana Ler reveals the extent of translocation and inversion polymorphisms.</title>
        <authorList>
            <person name="Zapata L."/>
            <person name="Ding J."/>
            <person name="Willing E.M."/>
            <person name="Hartwig B."/>
            <person name="Bezdan D."/>
            <person name="Jiao W.B."/>
            <person name="Patel V."/>
            <person name="Velikkakam James G."/>
            <person name="Koornneef M."/>
            <person name="Ossowski S."/>
            <person name="Schneeberger K."/>
        </authorList>
    </citation>
    <scope>NUCLEOTIDE SEQUENCE [LARGE SCALE GENOMIC DNA]</scope>
    <source>
        <strain evidence="11">cv. Landsberg erecta</strain>
    </source>
</reference>
<dbReference type="GO" id="GO:0048046">
    <property type="term" value="C:apoplast"/>
    <property type="evidence" value="ECO:0007669"/>
    <property type="project" value="UniProtKB-SubCell"/>
</dbReference>